<dbReference type="Proteomes" id="UP000235392">
    <property type="component" value="Unassembled WGS sequence"/>
</dbReference>
<protein>
    <submittedName>
        <fullName evidence="1">Uncharacterized protein</fullName>
    </submittedName>
</protein>
<evidence type="ECO:0000313" key="2">
    <source>
        <dbReference type="Proteomes" id="UP000235392"/>
    </source>
</evidence>
<comment type="caution">
    <text evidence="1">The sequence shown here is derived from an EMBL/GenBank/DDBJ whole genome shotgun (WGS) entry which is preliminary data.</text>
</comment>
<organism evidence="1 2">
    <name type="scientific">Puccinia coronata f. sp. avenae</name>
    <dbReference type="NCBI Taxonomy" id="200324"/>
    <lineage>
        <taxon>Eukaryota</taxon>
        <taxon>Fungi</taxon>
        <taxon>Dikarya</taxon>
        <taxon>Basidiomycota</taxon>
        <taxon>Pucciniomycotina</taxon>
        <taxon>Pucciniomycetes</taxon>
        <taxon>Pucciniales</taxon>
        <taxon>Pucciniaceae</taxon>
        <taxon>Puccinia</taxon>
    </lineage>
</organism>
<sequence length="151" mass="16580">MSKIRIRGAQSEPYLQGFLWQQTPAGLYPGARAKAIVTTAPEGKRNSATKENALLDTPHHIKPPSSPAVRPALVTLPTAPQRSPRIAANHMQLNAFTDELAIDKEEAAVDAAQQECTHKDNSTPRNFKAAMKSQQAAEWKQAIHTELENLH</sequence>
<reference evidence="1 2" key="1">
    <citation type="submission" date="2017-11" db="EMBL/GenBank/DDBJ databases">
        <title>De novo assembly and phasing of dikaryotic genomes from two isolates of Puccinia coronata f. sp. avenae, the causal agent of oat crown rust.</title>
        <authorList>
            <person name="Miller M.E."/>
            <person name="Zhang Y."/>
            <person name="Omidvar V."/>
            <person name="Sperschneider J."/>
            <person name="Schwessinger B."/>
            <person name="Raley C."/>
            <person name="Palmer J.M."/>
            <person name="Garnica D."/>
            <person name="Upadhyaya N."/>
            <person name="Rathjen J."/>
            <person name="Taylor J.M."/>
            <person name="Park R.F."/>
            <person name="Dodds P.N."/>
            <person name="Hirsch C.D."/>
            <person name="Kianian S.F."/>
            <person name="Figueroa M."/>
        </authorList>
    </citation>
    <scope>NUCLEOTIDE SEQUENCE [LARGE SCALE GENOMIC DNA]</scope>
    <source>
        <strain evidence="1">12SD80</strain>
    </source>
</reference>
<dbReference type="AlphaFoldDB" id="A0A2N5TKG8"/>
<dbReference type="EMBL" id="PGCI01000494">
    <property type="protein sequence ID" value="PLW25964.1"/>
    <property type="molecule type" value="Genomic_DNA"/>
</dbReference>
<accession>A0A2N5TKG8</accession>
<proteinExistence type="predicted"/>
<gene>
    <name evidence="1" type="ORF">PCASD_26085</name>
</gene>
<name>A0A2N5TKG8_9BASI</name>
<evidence type="ECO:0000313" key="1">
    <source>
        <dbReference type="EMBL" id="PLW25964.1"/>
    </source>
</evidence>